<evidence type="ECO:0000313" key="2">
    <source>
        <dbReference type="EMBL" id="VWB59118.1"/>
    </source>
</evidence>
<reference evidence="2 3" key="1">
    <citation type="submission" date="2019-09" db="EMBL/GenBank/DDBJ databases">
        <authorList>
            <person name="Depoorter E."/>
        </authorList>
    </citation>
    <scope>NUCLEOTIDE SEQUENCE [LARGE SCALE GENOMIC DNA]</scope>
    <source>
        <strain evidence="2">LMG 6863</strain>
    </source>
</reference>
<accession>A0A6P2KT40</accession>
<evidence type="ECO:0000313" key="3">
    <source>
        <dbReference type="Proteomes" id="UP000494170"/>
    </source>
</evidence>
<proteinExistence type="predicted"/>
<gene>
    <name evidence="2" type="primary">baiE</name>
    <name evidence="2" type="ORF">BLA6863_02740</name>
</gene>
<dbReference type="EMBL" id="CABVPY010000014">
    <property type="protein sequence ID" value="VWB59118.1"/>
    <property type="molecule type" value="Genomic_DNA"/>
</dbReference>
<sequence length="148" mass="16562">MISDIDRLVAIEDIKTLQYKFFRAVDYEKDKIAGLLTHDVTISFSDETPAEAVKLTQPVVLNGPDTFVSFLKQFVGAERSVHLGLMPQIEFDSADKANGIWWIQGVGTDPKARGLKIGLGFETMECDYVRVDGKWLISSLSARIQVHM</sequence>
<dbReference type="GO" id="GO:0033988">
    <property type="term" value="F:bile-acid 7alpha-dehydratase activity"/>
    <property type="evidence" value="ECO:0007669"/>
    <property type="project" value="UniProtKB-EC"/>
</dbReference>
<feature type="domain" description="SnoaL-like" evidence="1">
    <location>
        <begin position="7"/>
        <end position="140"/>
    </location>
</feature>
<name>A0A6P2KT40_BURL3</name>
<dbReference type="RefSeq" id="WP_174932995.1">
    <property type="nucleotide sequence ID" value="NZ_CABVPY010000014.1"/>
</dbReference>
<keyword evidence="2" id="KW-0456">Lyase</keyword>
<dbReference type="Gene3D" id="3.10.450.50">
    <property type="match status" value="1"/>
</dbReference>
<dbReference type="InterPro" id="IPR032710">
    <property type="entry name" value="NTF2-like_dom_sf"/>
</dbReference>
<dbReference type="InterPro" id="IPR037401">
    <property type="entry name" value="SnoaL-like"/>
</dbReference>
<evidence type="ECO:0000259" key="1">
    <source>
        <dbReference type="Pfam" id="PF13577"/>
    </source>
</evidence>
<protein>
    <submittedName>
        <fullName evidence="2">Bile acid 7-alpha dehydratase</fullName>
        <ecNumber evidence="2">4.2.1.106</ecNumber>
    </submittedName>
</protein>
<organism evidence="2 3">
    <name type="scientific">Burkholderia lata (strain ATCC 17760 / DSM 23089 / LMG 22485 / NCIMB 9086 / R18194 / 383)</name>
    <dbReference type="NCBI Taxonomy" id="482957"/>
    <lineage>
        <taxon>Bacteria</taxon>
        <taxon>Pseudomonadati</taxon>
        <taxon>Pseudomonadota</taxon>
        <taxon>Betaproteobacteria</taxon>
        <taxon>Burkholderiales</taxon>
        <taxon>Burkholderiaceae</taxon>
        <taxon>Burkholderia</taxon>
        <taxon>Burkholderia cepacia complex</taxon>
    </lineage>
</organism>
<dbReference type="Proteomes" id="UP000494170">
    <property type="component" value="Unassembled WGS sequence"/>
</dbReference>
<dbReference type="Pfam" id="PF13577">
    <property type="entry name" value="SnoaL_4"/>
    <property type="match status" value="1"/>
</dbReference>
<dbReference type="SUPFAM" id="SSF54427">
    <property type="entry name" value="NTF2-like"/>
    <property type="match status" value="1"/>
</dbReference>
<dbReference type="EC" id="4.2.1.106" evidence="2"/>
<dbReference type="AlphaFoldDB" id="A0A6P2KT40"/>